<evidence type="ECO:0000256" key="1">
    <source>
        <dbReference type="ARBA" id="ARBA00006484"/>
    </source>
</evidence>
<feature type="domain" description="Ketoreductase" evidence="3">
    <location>
        <begin position="10"/>
        <end position="187"/>
    </location>
</feature>
<dbReference type="PRINTS" id="PR00081">
    <property type="entry name" value="GDHRDH"/>
</dbReference>
<accession>A0AAW5K440</accession>
<keyword evidence="2" id="KW-0560">Oxidoreductase</keyword>
<name>A0AAW5K440_9BACT</name>
<dbReference type="AlphaFoldDB" id="A0AAW5K440"/>
<evidence type="ECO:0000259" key="3">
    <source>
        <dbReference type="SMART" id="SM00822"/>
    </source>
</evidence>
<dbReference type="EMBL" id="JANFYT010000018">
    <property type="protein sequence ID" value="MCQ4814656.1"/>
    <property type="molecule type" value="Genomic_DNA"/>
</dbReference>
<dbReference type="Pfam" id="PF13561">
    <property type="entry name" value="adh_short_C2"/>
    <property type="match status" value="1"/>
</dbReference>
<evidence type="ECO:0000313" key="5">
    <source>
        <dbReference type="Proteomes" id="UP001205919"/>
    </source>
</evidence>
<dbReference type="PANTHER" id="PTHR42760">
    <property type="entry name" value="SHORT-CHAIN DEHYDROGENASES/REDUCTASES FAMILY MEMBER"/>
    <property type="match status" value="1"/>
</dbReference>
<dbReference type="Proteomes" id="UP001205919">
    <property type="component" value="Unassembled WGS sequence"/>
</dbReference>
<protein>
    <submittedName>
        <fullName evidence="4">SDR family oxidoreductase</fullName>
    </submittedName>
</protein>
<dbReference type="Gene3D" id="3.40.50.720">
    <property type="entry name" value="NAD(P)-binding Rossmann-like Domain"/>
    <property type="match status" value="1"/>
</dbReference>
<dbReference type="InterPro" id="IPR002347">
    <property type="entry name" value="SDR_fam"/>
</dbReference>
<dbReference type="SUPFAM" id="SSF51735">
    <property type="entry name" value="NAD(P)-binding Rossmann-fold domains"/>
    <property type="match status" value="1"/>
</dbReference>
<keyword evidence="5" id="KW-1185">Reference proteome</keyword>
<evidence type="ECO:0000313" key="4">
    <source>
        <dbReference type="EMBL" id="MCQ4814656.1"/>
    </source>
</evidence>
<dbReference type="SMART" id="SM00822">
    <property type="entry name" value="PKS_KR"/>
    <property type="match status" value="1"/>
</dbReference>
<dbReference type="CDD" id="cd05233">
    <property type="entry name" value="SDR_c"/>
    <property type="match status" value="1"/>
</dbReference>
<proteinExistence type="inferred from homology"/>
<organism evidence="4 5">
    <name type="scientific">Cloacibacillus evryensis</name>
    <dbReference type="NCBI Taxonomy" id="508460"/>
    <lineage>
        <taxon>Bacteria</taxon>
        <taxon>Thermotogati</taxon>
        <taxon>Synergistota</taxon>
        <taxon>Synergistia</taxon>
        <taxon>Synergistales</taxon>
        <taxon>Synergistaceae</taxon>
        <taxon>Cloacibacillus</taxon>
    </lineage>
</organism>
<evidence type="ECO:0000256" key="2">
    <source>
        <dbReference type="ARBA" id="ARBA00023002"/>
    </source>
</evidence>
<sequence length="252" mass="27216">MINPMDMTGKTIIVTGASSGIGRATAIQISQLGGTAILVARDSHRLEQTISKLNHGNHKYYSFDLLNHAGIDSLIKRIVTENGEINGLAYCAGIGNRCPSRMLKPEKLLEMLKINSVSFVEAARVLSSTRYRSETASFVCISSVASIKGEKGLLAYSMSKGALNSAIRVMAKEFGPYGIRVNAVLPSWIKTEMAESIFENYGKGEFDKEMDSVQYLGMGSPIDIANAIVFLLSDAAKFITGTELIIDGGYTS</sequence>
<comment type="caution">
    <text evidence="4">The sequence shown here is derived from an EMBL/GenBank/DDBJ whole genome shotgun (WGS) entry which is preliminary data.</text>
</comment>
<dbReference type="GO" id="GO:0016616">
    <property type="term" value="F:oxidoreductase activity, acting on the CH-OH group of donors, NAD or NADP as acceptor"/>
    <property type="evidence" value="ECO:0007669"/>
    <property type="project" value="TreeGrafter"/>
</dbReference>
<comment type="similarity">
    <text evidence="1">Belongs to the short-chain dehydrogenases/reductases (SDR) family.</text>
</comment>
<reference evidence="4 5" key="1">
    <citation type="submission" date="2022-06" db="EMBL/GenBank/DDBJ databases">
        <title>Isolation of gut microbiota from human fecal samples.</title>
        <authorList>
            <person name="Pamer E.G."/>
            <person name="Barat B."/>
            <person name="Waligurski E."/>
            <person name="Medina S."/>
            <person name="Paddock L."/>
            <person name="Mostad J."/>
        </authorList>
    </citation>
    <scope>NUCLEOTIDE SEQUENCE [LARGE SCALE GENOMIC DNA]</scope>
    <source>
        <strain evidence="4 5">DFI.9.90</strain>
    </source>
</reference>
<dbReference type="InterPro" id="IPR036291">
    <property type="entry name" value="NAD(P)-bd_dom_sf"/>
</dbReference>
<dbReference type="PANTHER" id="PTHR42760:SF133">
    <property type="entry name" value="3-OXOACYL-[ACYL-CARRIER-PROTEIN] REDUCTASE"/>
    <property type="match status" value="1"/>
</dbReference>
<dbReference type="InterPro" id="IPR057326">
    <property type="entry name" value="KR_dom"/>
</dbReference>
<dbReference type="RefSeq" id="WP_256181989.1">
    <property type="nucleotide sequence ID" value="NZ_JANFYT010000018.1"/>
</dbReference>
<gene>
    <name evidence="4" type="ORF">NE630_09470</name>
</gene>